<gene>
    <name evidence="1" type="ORF">CNX65_11575</name>
</gene>
<reference evidence="1" key="1">
    <citation type="submission" date="2017-09" db="EMBL/GenBank/DDBJ databases">
        <title>Complete Genome Sequence of ansamitocin-producing Bacterium Actinosynnema pretiosum X47.</title>
        <authorList>
            <person name="Cao G."/>
            <person name="Zong G."/>
            <person name="Zhong C."/>
            <person name="Fu J."/>
        </authorList>
    </citation>
    <scope>NUCLEOTIDE SEQUENCE [LARGE SCALE GENOMIC DNA]</scope>
    <source>
        <strain evidence="1">X47</strain>
    </source>
</reference>
<dbReference type="Proteomes" id="UP000218505">
    <property type="component" value="Chromosome"/>
</dbReference>
<sequence length="374" mass="38429">MTRVRLTGRGALALAVGAALLAAGALHPALAALGLVPTALTCAVLLLAARQVPARPRRTVRPSTVRRLDPCTRTIELTAPGGRLTARFAATERLDGRDVPVRFPVLRPGGTTTAEYPVPTDRRGVLTLGPLVLTRRGPVGLVVSRTELADLDQVRVAPRVLPVRGMPGRVRRGRVGADELVESDADPVLRPHRPGDPLRGLHWAASARAGGLVVREGAAPTRPRLAVLLDDRAASHPDPAGFEDAVEVAASLLVAAVDDGHPAHLLSAGGALDVELAAHDADLARTGLADVALAPGERAAATVPERDLDVVAAVSGPGADLAALVLEAARASVGVVLVLDAAAEPEVAARGTVLVLRAPSAEGLVDAWNAAVAR</sequence>
<dbReference type="RefSeq" id="WP_096492786.1">
    <property type="nucleotide sequence ID" value="NZ_CP023445.1"/>
</dbReference>
<protein>
    <submittedName>
        <fullName evidence="1">DUF58 domain-containing protein</fullName>
    </submittedName>
</protein>
<keyword evidence="2" id="KW-1185">Reference proteome</keyword>
<dbReference type="PANTHER" id="PTHR34351">
    <property type="entry name" value="SLR1927 PROTEIN-RELATED"/>
    <property type="match status" value="1"/>
</dbReference>
<accession>A0A290Z4G9</accession>
<dbReference type="AlphaFoldDB" id="A0A290Z4G9"/>
<dbReference type="PANTHER" id="PTHR34351:SF1">
    <property type="entry name" value="SLR1927 PROTEIN"/>
    <property type="match status" value="1"/>
</dbReference>
<name>A0A290Z4G9_9PSEU</name>
<organism evidence="1 2">
    <name type="scientific">Actinosynnema pretiosum</name>
    <dbReference type="NCBI Taxonomy" id="42197"/>
    <lineage>
        <taxon>Bacteria</taxon>
        <taxon>Bacillati</taxon>
        <taxon>Actinomycetota</taxon>
        <taxon>Actinomycetes</taxon>
        <taxon>Pseudonocardiales</taxon>
        <taxon>Pseudonocardiaceae</taxon>
        <taxon>Actinosynnema</taxon>
    </lineage>
</organism>
<proteinExistence type="predicted"/>
<evidence type="ECO:0000313" key="1">
    <source>
        <dbReference type="EMBL" id="ATE53853.1"/>
    </source>
</evidence>
<dbReference type="KEGG" id="apre:CNX65_11575"/>
<evidence type="ECO:0000313" key="2">
    <source>
        <dbReference type="Proteomes" id="UP000218505"/>
    </source>
</evidence>
<dbReference type="EMBL" id="CP023445">
    <property type="protein sequence ID" value="ATE53853.1"/>
    <property type="molecule type" value="Genomic_DNA"/>
</dbReference>